<keyword evidence="1" id="KW-1133">Transmembrane helix</keyword>
<dbReference type="AlphaFoldDB" id="A0A8J3QDE5"/>
<dbReference type="InterPro" id="IPR000917">
    <property type="entry name" value="Sulfatase_N"/>
</dbReference>
<feature type="transmembrane region" description="Helical" evidence="1">
    <location>
        <begin position="156"/>
        <end position="179"/>
    </location>
</feature>
<evidence type="ECO:0000313" key="3">
    <source>
        <dbReference type="EMBL" id="GIH07997.1"/>
    </source>
</evidence>
<reference evidence="3" key="1">
    <citation type="submission" date="2021-01" db="EMBL/GenBank/DDBJ databases">
        <title>Whole genome shotgun sequence of Rhizocola hellebori NBRC 109834.</title>
        <authorList>
            <person name="Komaki H."/>
            <person name="Tamura T."/>
        </authorList>
    </citation>
    <scope>NUCLEOTIDE SEQUENCE</scope>
    <source>
        <strain evidence="3">NBRC 109834</strain>
    </source>
</reference>
<dbReference type="SUPFAM" id="SSF53649">
    <property type="entry name" value="Alkaline phosphatase-like"/>
    <property type="match status" value="1"/>
</dbReference>
<proteinExistence type="predicted"/>
<accession>A0A8J3QDE5</accession>
<sequence>MSTDPVNWRGVAVRTVTVVACLVVLLVLVAPGELGVLTPLAFLRIPIDALLAIGLMVVLAPRARRIAAWTLGITFGLLAVVKIISLGFSMALDRSFDPVYDWPFLEAGVDFLAQSSGRAAAIGAVIGALLLTAAVVTLVALAFVRTTRLAVRHRPMTIRVLVAGALAWVVCLVAAVQLVPNVPVASRDYFDRLARVNTSLRDREAFNAASAVDAFAGTPNDQLLTALRGKDMALVFIESYGRVALDDPSMGPQIRALLDDGSDRLRAAGFGSRSGFLTSPTAGGGSWLAHATMLSGLWVNNQQRYRQLLAGDRLTLTAAFQKASWRTVAVMPGTNQQWPEGGQFFGYDRIYTATDLGYHGPRFSFSSMPDQFTLAAFQRSEEAGTAHSPLMAMIPLTSSHGPWNPVPPLVDWNTIGDGSAFQEVKGAGAQDAMLGSDRVNADYERAIAYSLQSLVSYVEKYGDENLVLVFLGDHQPSTAVTGTKASRDVPITIVARDPAVLERVSGWGWTDGLRPGPQAPVWRMDTFRDRFLTAFG</sequence>
<feature type="domain" description="Sulfatase N-terminal" evidence="2">
    <location>
        <begin position="274"/>
        <end position="478"/>
    </location>
</feature>
<protein>
    <recommendedName>
        <fullName evidence="2">Sulfatase N-terminal domain-containing protein</fullName>
    </recommendedName>
</protein>
<dbReference type="RefSeq" id="WP_239124133.1">
    <property type="nucleotide sequence ID" value="NZ_BONY01000043.1"/>
</dbReference>
<keyword evidence="1" id="KW-0472">Membrane</keyword>
<evidence type="ECO:0000256" key="1">
    <source>
        <dbReference type="SAM" id="Phobius"/>
    </source>
</evidence>
<dbReference type="Pfam" id="PF00884">
    <property type="entry name" value="Sulfatase"/>
    <property type="match status" value="1"/>
</dbReference>
<feature type="transmembrane region" description="Helical" evidence="1">
    <location>
        <begin position="36"/>
        <end position="59"/>
    </location>
</feature>
<evidence type="ECO:0000313" key="4">
    <source>
        <dbReference type="Proteomes" id="UP000612899"/>
    </source>
</evidence>
<gene>
    <name evidence="3" type="ORF">Rhe02_60640</name>
</gene>
<comment type="caution">
    <text evidence="3">The sequence shown here is derived from an EMBL/GenBank/DDBJ whole genome shotgun (WGS) entry which is preliminary data.</text>
</comment>
<feature type="transmembrane region" description="Helical" evidence="1">
    <location>
        <begin position="66"/>
        <end position="92"/>
    </location>
</feature>
<dbReference type="Gene3D" id="3.40.720.10">
    <property type="entry name" value="Alkaline Phosphatase, subunit A"/>
    <property type="match status" value="1"/>
</dbReference>
<feature type="transmembrane region" description="Helical" evidence="1">
    <location>
        <begin position="119"/>
        <end position="144"/>
    </location>
</feature>
<dbReference type="InterPro" id="IPR017850">
    <property type="entry name" value="Alkaline_phosphatase_core_sf"/>
</dbReference>
<feature type="transmembrane region" description="Helical" evidence="1">
    <location>
        <begin position="12"/>
        <end position="30"/>
    </location>
</feature>
<keyword evidence="4" id="KW-1185">Reference proteome</keyword>
<keyword evidence="1" id="KW-0812">Transmembrane</keyword>
<name>A0A8J3QDE5_9ACTN</name>
<dbReference type="Proteomes" id="UP000612899">
    <property type="component" value="Unassembled WGS sequence"/>
</dbReference>
<evidence type="ECO:0000259" key="2">
    <source>
        <dbReference type="Pfam" id="PF00884"/>
    </source>
</evidence>
<organism evidence="3 4">
    <name type="scientific">Rhizocola hellebori</name>
    <dbReference type="NCBI Taxonomy" id="1392758"/>
    <lineage>
        <taxon>Bacteria</taxon>
        <taxon>Bacillati</taxon>
        <taxon>Actinomycetota</taxon>
        <taxon>Actinomycetes</taxon>
        <taxon>Micromonosporales</taxon>
        <taxon>Micromonosporaceae</taxon>
        <taxon>Rhizocola</taxon>
    </lineage>
</organism>
<dbReference type="EMBL" id="BONY01000043">
    <property type="protein sequence ID" value="GIH07997.1"/>
    <property type="molecule type" value="Genomic_DNA"/>
</dbReference>